<reference evidence="2 3" key="1">
    <citation type="journal article" date="2012" name="Genome Biol.">
        <title>Genome and low-iron response of an oceanic diatom adapted to chronic iron limitation.</title>
        <authorList>
            <person name="Lommer M."/>
            <person name="Specht M."/>
            <person name="Roy A.S."/>
            <person name="Kraemer L."/>
            <person name="Andreson R."/>
            <person name="Gutowska M.A."/>
            <person name="Wolf J."/>
            <person name="Bergner S.V."/>
            <person name="Schilhabel M.B."/>
            <person name="Klostermeier U.C."/>
            <person name="Beiko R.G."/>
            <person name="Rosenstiel P."/>
            <person name="Hippler M."/>
            <person name="Laroche J."/>
        </authorList>
    </citation>
    <scope>NUCLEOTIDE SEQUENCE [LARGE SCALE GENOMIC DNA]</scope>
    <source>
        <strain evidence="2 3">CCMP1005</strain>
    </source>
</reference>
<sequence length="432" mass="47695">MFSPSKQFLGDLIHHFQHHVPGGIVENLAELLLPFLVSQDWTVIAAVLGPDRLFGSRKSLANLFGILSGKIQEDEEARDNNYPISNNDIKLISDLVVDMLDPSFDFDTIVSASILLVNKDGLVIVPFTATHIDRRREGVAHYMRNYFVLVRNFFGGSTDTPVITNVISQSNCIFGLFAARRNTRNLGGDELLELSSGDETFNTLAKSLIGIRGMYAFCCSDWISEEVRPMPPISGEDQSNIETQNFELPMYVNSGPVTLPTDPISAPQNPPTEPSRNKKRKRSTSTSSGTALTANVARKMPPSSRDKVTSNNNSNPTRLHLTSEPPRQRSMDAAKEYVNGLVSSGDQRNTNIDRINQSVCIVKNRNCNSMVIVIGARGYADMKHELATSRSMERSPLNTVAILMLPLFVTSQPHPTTNKSCAFQSCAMDKMA</sequence>
<feature type="region of interest" description="Disordered" evidence="1">
    <location>
        <begin position="251"/>
        <end position="330"/>
    </location>
</feature>
<dbReference type="AlphaFoldDB" id="K0TEN1"/>
<protein>
    <submittedName>
        <fullName evidence="2">Uncharacterized protein</fullName>
    </submittedName>
</protein>
<dbReference type="EMBL" id="AGNL01001244">
    <property type="protein sequence ID" value="EJK77153.1"/>
    <property type="molecule type" value="Genomic_DNA"/>
</dbReference>
<feature type="compositionally biased region" description="Low complexity" evidence="1">
    <location>
        <begin position="284"/>
        <end position="294"/>
    </location>
</feature>
<dbReference type="Proteomes" id="UP000266841">
    <property type="component" value="Unassembled WGS sequence"/>
</dbReference>
<evidence type="ECO:0000256" key="1">
    <source>
        <dbReference type="SAM" id="MobiDB-lite"/>
    </source>
</evidence>
<gene>
    <name evidence="2" type="ORF">THAOC_01035</name>
</gene>
<proteinExistence type="predicted"/>
<evidence type="ECO:0000313" key="2">
    <source>
        <dbReference type="EMBL" id="EJK77153.1"/>
    </source>
</evidence>
<comment type="caution">
    <text evidence="2">The sequence shown here is derived from an EMBL/GenBank/DDBJ whole genome shotgun (WGS) entry which is preliminary data.</text>
</comment>
<accession>K0TEN1</accession>
<evidence type="ECO:0000313" key="3">
    <source>
        <dbReference type="Proteomes" id="UP000266841"/>
    </source>
</evidence>
<name>K0TEN1_THAOC</name>
<keyword evidence="3" id="KW-1185">Reference proteome</keyword>
<organism evidence="2 3">
    <name type="scientific">Thalassiosira oceanica</name>
    <name type="common">Marine diatom</name>
    <dbReference type="NCBI Taxonomy" id="159749"/>
    <lineage>
        <taxon>Eukaryota</taxon>
        <taxon>Sar</taxon>
        <taxon>Stramenopiles</taxon>
        <taxon>Ochrophyta</taxon>
        <taxon>Bacillariophyta</taxon>
        <taxon>Coscinodiscophyceae</taxon>
        <taxon>Thalassiosirophycidae</taxon>
        <taxon>Thalassiosirales</taxon>
        <taxon>Thalassiosiraceae</taxon>
        <taxon>Thalassiosira</taxon>
    </lineage>
</organism>